<name>A0AAQ3U4L7_PASNO</name>
<proteinExistence type="predicted"/>
<evidence type="ECO:0000259" key="1">
    <source>
        <dbReference type="Pfam" id="PF12697"/>
    </source>
</evidence>
<reference evidence="2 3" key="1">
    <citation type="submission" date="2024-02" db="EMBL/GenBank/DDBJ databases">
        <title>High-quality chromosome-scale genome assembly of Pensacola bahiagrass (Paspalum notatum Flugge var. saurae).</title>
        <authorList>
            <person name="Vega J.M."/>
            <person name="Podio M."/>
            <person name="Orjuela J."/>
            <person name="Siena L.A."/>
            <person name="Pessino S.C."/>
            <person name="Combes M.C."/>
            <person name="Mariac C."/>
            <person name="Albertini E."/>
            <person name="Pupilli F."/>
            <person name="Ortiz J.P.A."/>
            <person name="Leblanc O."/>
        </authorList>
    </citation>
    <scope>NUCLEOTIDE SEQUENCE [LARGE SCALE GENOMIC DNA]</scope>
    <source>
        <strain evidence="2">R1</strain>
        <tissue evidence="2">Leaf</tissue>
    </source>
</reference>
<evidence type="ECO:0000313" key="2">
    <source>
        <dbReference type="EMBL" id="WVZ85261.1"/>
    </source>
</evidence>
<dbReference type="GO" id="GO:0042171">
    <property type="term" value="F:lysophosphatidic acid acyltransferase activity"/>
    <property type="evidence" value="ECO:0007669"/>
    <property type="project" value="TreeGrafter"/>
</dbReference>
<gene>
    <name evidence="2" type="ORF">U9M48_032208</name>
</gene>
<dbReference type="GO" id="GO:0055088">
    <property type="term" value="P:lipid homeostasis"/>
    <property type="evidence" value="ECO:0007669"/>
    <property type="project" value="TreeGrafter"/>
</dbReference>
<sequence>MKQRKFGYKATYLQGRHLIAIFLDPTILQPPVCHPMATATLATPRFLTSSPPAPAPARVRRRKTKHFLRPACAYALQEGQSRRFHRLPCGLDLEVIEQRPPAPGERPPLVFVHGSFHAAWCWAEHWLPFFSRAGFPCYALSLRAQGESSIPQEAVAGTLEKEVPLPPVLIGHSFGGLIVQQYISCLQGSELLHPNLAGAVLVCSVPPSGNSGLVWRYILTKPIAAVKVTLSLAAKAYANSLSLCKETFFSPQMDDGLVLRYQALMKESSKLPLFDLRKLNASLPVPSVPESITKILVMGASNDFIVDSEGLSETSRFYRVQPVCVEGVAHDMMLDCSWEKGAEIILTWLEKLTP</sequence>
<dbReference type="PANTHER" id="PTHR42886:SF42">
    <property type="entry name" value="ALPHA_BETA-HYDROLASES SUPERFAMILY PROTEIN"/>
    <property type="match status" value="1"/>
</dbReference>
<dbReference type="Gene3D" id="3.40.50.1820">
    <property type="entry name" value="alpha/beta hydrolase"/>
    <property type="match status" value="1"/>
</dbReference>
<keyword evidence="3" id="KW-1185">Reference proteome</keyword>
<dbReference type="GO" id="GO:0006654">
    <property type="term" value="P:phosphatidic acid biosynthetic process"/>
    <property type="evidence" value="ECO:0007669"/>
    <property type="project" value="TreeGrafter"/>
</dbReference>
<protein>
    <recommendedName>
        <fullName evidence="1">AB hydrolase-1 domain-containing protein</fullName>
    </recommendedName>
</protein>
<dbReference type="GO" id="GO:0052689">
    <property type="term" value="F:carboxylic ester hydrolase activity"/>
    <property type="evidence" value="ECO:0007669"/>
    <property type="project" value="TreeGrafter"/>
</dbReference>
<evidence type="ECO:0000313" key="3">
    <source>
        <dbReference type="Proteomes" id="UP001341281"/>
    </source>
</evidence>
<dbReference type="InterPro" id="IPR000073">
    <property type="entry name" value="AB_hydrolase_1"/>
</dbReference>
<dbReference type="SUPFAM" id="SSF53474">
    <property type="entry name" value="alpha/beta-Hydrolases"/>
    <property type="match status" value="1"/>
</dbReference>
<dbReference type="EMBL" id="CP144751">
    <property type="protein sequence ID" value="WVZ85261.1"/>
    <property type="molecule type" value="Genomic_DNA"/>
</dbReference>
<dbReference type="InterPro" id="IPR029058">
    <property type="entry name" value="AB_hydrolase_fold"/>
</dbReference>
<feature type="domain" description="AB hydrolase-1" evidence="1">
    <location>
        <begin position="109"/>
        <end position="335"/>
    </location>
</feature>
<dbReference type="Proteomes" id="UP001341281">
    <property type="component" value="Chromosome 07"/>
</dbReference>
<dbReference type="PANTHER" id="PTHR42886">
    <property type="entry name" value="RE40534P-RELATED"/>
    <property type="match status" value="1"/>
</dbReference>
<dbReference type="AlphaFoldDB" id="A0AAQ3U4L7"/>
<accession>A0AAQ3U4L7</accession>
<organism evidence="2 3">
    <name type="scientific">Paspalum notatum var. saurae</name>
    <dbReference type="NCBI Taxonomy" id="547442"/>
    <lineage>
        <taxon>Eukaryota</taxon>
        <taxon>Viridiplantae</taxon>
        <taxon>Streptophyta</taxon>
        <taxon>Embryophyta</taxon>
        <taxon>Tracheophyta</taxon>
        <taxon>Spermatophyta</taxon>
        <taxon>Magnoliopsida</taxon>
        <taxon>Liliopsida</taxon>
        <taxon>Poales</taxon>
        <taxon>Poaceae</taxon>
        <taxon>PACMAD clade</taxon>
        <taxon>Panicoideae</taxon>
        <taxon>Andropogonodae</taxon>
        <taxon>Paspaleae</taxon>
        <taxon>Paspalinae</taxon>
        <taxon>Paspalum</taxon>
    </lineage>
</organism>
<dbReference type="Pfam" id="PF12697">
    <property type="entry name" value="Abhydrolase_6"/>
    <property type="match status" value="1"/>
</dbReference>